<comment type="caution">
    <text evidence="1">The sequence shown here is derived from an EMBL/GenBank/DDBJ whole genome shotgun (WGS) entry which is preliminary data.</text>
</comment>
<dbReference type="AlphaFoldDB" id="A0A158L167"/>
<organism evidence="1 2">
    <name type="scientific">Caballeronia choica</name>
    <dbReference type="NCBI Taxonomy" id="326476"/>
    <lineage>
        <taxon>Bacteria</taxon>
        <taxon>Pseudomonadati</taxon>
        <taxon>Pseudomonadota</taxon>
        <taxon>Betaproteobacteria</taxon>
        <taxon>Burkholderiales</taxon>
        <taxon>Burkholderiaceae</taxon>
        <taxon>Caballeronia</taxon>
    </lineage>
</organism>
<accession>A0A158L167</accession>
<gene>
    <name evidence="1" type="ORF">AWB68_08122</name>
</gene>
<keyword evidence="2" id="KW-1185">Reference proteome</keyword>
<evidence type="ECO:0000313" key="1">
    <source>
        <dbReference type="EMBL" id="SAL86713.1"/>
    </source>
</evidence>
<dbReference type="EMBL" id="FCON02000240">
    <property type="protein sequence ID" value="SAL86713.1"/>
    <property type="molecule type" value="Genomic_DNA"/>
</dbReference>
<sequence>MRIADSTGDYSTDRLVIGMSVSVNTAAVGGNADLLSIGQAGGRRVAGGEQSSVTC</sequence>
<dbReference type="Proteomes" id="UP000054770">
    <property type="component" value="Unassembled WGS sequence"/>
</dbReference>
<proteinExistence type="predicted"/>
<name>A0A158L167_9BURK</name>
<protein>
    <submittedName>
        <fullName evidence="1">Uncharacterized protein</fullName>
    </submittedName>
</protein>
<reference evidence="1" key="1">
    <citation type="submission" date="2016-01" db="EMBL/GenBank/DDBJ databases">
        <authorList>
            <person name="Peeters C."/>
        </authorList>
    </citation>
    <scope>NUCLEOTIDE SEQUENCE [LARGE SCALE GENOMIC DNA]</scope>
    <source>
        <strain evidence="1">LMG 22940</strain>
    </source>
</reference>
<evidence type="ECO:0000313" key="2">
    <source>
        <dbReference type="Proteomes" id="UP000054770"/>
    </source>
</evidence>